<evidence type="ECO:0000256" key="12">
    <source>
        <dbReference type="ARBA" id="ARBA00022840"/>
    </source>
</evidence>
<evidence type="ECO:0000313" key="18">
    <source>
        <dbReference type="Proteomes" id="UP000322000"/>
    </source>
</evidence>
<gene>
    <name evidence="19" type="primary">LOC113499353</name>
</gene>
<dbReference type="GO" id="GO:0046872">
    <property type="term" value="F:metal ion binding"/>
    <property type="evidence" value="ECO:0007669"/>
    <property type="project" value="UniProtKB-KW"/>
</dbReference>
<dbReference type="InterPro" id="IPR023468">
    <property type="entry name" value="Riboflavin_kinase"/>
</dbReference>
<evidence type="ECO:0000256" key="13">
    <source>
        <dbReference type="ARBA" id="ARBA00029789"/>
    </source>
</evidence>
<dbReference type="GO" id="GO:0009398">
    <property type="term" value="P:FMN biosynthetic process"/>
    <property type="evidence" value="ECO:0007669"/>
    <property type="project" value="UniProtKB-UniPathway"/>
</dbReference>
<dbReference type="GO" id="GO:0009231">
    <property type="term" value="P:riboflavin biosynthetic process"/>
    <property type="evidence" value="ECO:0007669"/>
    <property type="project" value="InterPro"/>
</dbReference>
<dbReference type="FunCoup" id="A0A7E5W5V1">
    <property type="interactions" value="1185"/>
</dbReference>
<dbReference type="GO" id="GO:0005524">
    <property type="term" value="F:ATP binding"/>
    <property type="evidence" value="ECO:0007669"/>
    <property type="project" value="UniProtKB-KW"/>
</dbReference>
<name>A0A7E5W5V1_TRINI</name>
<keyword evidence="12" id="KW-0067">ATP-binding</keyword>
<comment type="pathway">
    <text evidence="2">Cofactor biosynthesis; FMN biosynthesis; FMN from riboflavin (ATP route): step 1/1.</text>
</comment>
<reference evidence="19" key="1">
    <citation type="submission" date="2025-08" db="UniProtKB">
        <authorList>
            <consortium name="RefSeq"/>
        </authorList>
    </citation>
    <scope>IDENTIFICATION</scope>
</reference>
<evidence type="ECO:0000256" key="7">
    <source>
        <dbReference type="ARBA" id="ARBA00022679"/>
    </source>
</evidence>
<keyword evidence="11" id="KW-0862">Zinc</keyword>
<evidence type="ECO:0000256" key="16">
    <source>
        <dbReference type="ARBA" id="ARBA00077632"/>
    </source>
</evidence>
<evidence type="ECO:0000256" key="10">
    <source>
        <dbReference type="ARBA" id="ARBA00022777"/>
    </source>
</evidence>
<dbReference type="InParanoid" id="A0A7E5W5V1"/>
<evidence type="ECO:0000256" key="11">
    <source>
        <dbReference type="ARBA" id="ARBA00022833"/>
    </source>
</evidence>
<dbReference type="SUPFAM" id="SSF82114">
    <property type="entry name" value="Riboflavin kinase-like"/>
    <property type="match status" value="1"/>
</dbReference>
<evidence type="ECO:0000256" key="15">
    <source>
        <dbReference type="ARBA" id="ARBA00054097"/>
    </source>
</evidence>
<dbReference type="OrthoDB" id="276388at2759"/>
<dbReference type="PANTHER" id="PTHR22749">
    <property type="entry name" value="RIBOFLAVIN KINASE/FMN ADENYLYLTRANSFERASE"/>
    <property type="match status" value="1"/>
</dbReference>
<evidence type="ECO:0000256" key="2">
    <source>
        <dbReference type="ARBA" id="ARBA00005201"/>
    </source>
</evidence>
<dbReference type="EC" id="2.7.1.26" evidence="3"/>
<keyword evidence="6" id="KW-0288">FMN</keyword>
<dbReference type="Gene3D" id="2.40.30.30">
    <property type="entry name" value="Riboflavin kinase-like"/>
    <property type="match status" value="1"/>
</dbReference>
<evidence type="ECO:0000256" key="1">
    <source>
        <dbReference type="ARBA" id="ARBA00001947"/>
    </source>
</evidence>
<keyword evidence="10 19" id="KW-0418">Kinase</keyword>
<dbReference type="AlphaFoldDB" id="A0A7E5W5V1"/>
<evidence type="ECO:0000256" key="4">
    <source>
        <dbReference type="ARBA" id="ARBA00017394"/>
    </source>
</evidence>
<keyword evidence="8" id="KW-0479">Metal-binding</keyword>
<comment type="cofactor">
    <cofactor evidence="1">
        <name>Zn(2+)</name>
        <dbReference type="ChEBI" id="CHEBI:29105"/>
    </cofactor>
</comment>
<evidence type="ECO:0000256" key="6">
    <source>
        <dbReference type="ARBA" id="ARBA00022643"/>
    </source>
</evidence>
<dbReference type="InterPro" id="IPR015865">
    <property type="entry name" value="Riboflavin_kinase_bac/euk"/>
</dbReference>
<keyword evidence="5" id="KW-0285">Flavoprotein</keyword>
<dbReference type="Proteomes" id="UP000322000">
    <property type="component" value="Chromosome 12"/>
</dbReference>
<evidence type="ECO:0000313" key="19">
    <source>
        <dbReference type="RefSeq" id="XP_026735601.1"/>
    </source>
</evidence>
<evidence type="ECO:0000256" key="9">
    <source>
        <dbReference type="ARBA" id="ARBA00022741"/>
    </source>
</evidence>
<evidence type="ECO:0000256" key="3">
    <source>
        <dbReference type="ARBA" id="ARBA00012105"/>
    </source>
</evidence>
<dbReference type="GO" id="GO:0008531">
    <property type="term" value="F:riboflavin kinase activity"/>
    <property type="evidence" value="ECO:0007669"/>
    <property type="project" value="UniProtKB-EC"/>
</dbReference>
<dbReference type="GeneID" id="113499353"/>
<comment type="catalytic activity">
    <reaction evidence="14">
        <text>riboflavin + ATP = FMN + ADP + H(+)</text>
        <dbReference type="Rhea" id="RHEA:14357"/>
        <dbReference type="ChEBI" id="CHEBI:15378"/>
        <dbReference type="ChEBI" id="CHEBI:30616"/>
        <dbReference type="ChEBI" id="CHEBI:57986"/>
        <dbReference type="ChEBI" id="CHEBI:58210"/>
        <dbReference type="ChEBI" id="CHEBI:456216"/>
        <dbReference type="EC" id="2.7.1.26"/>
    </reaction>
    <physiologicalReaction direction="left-to-right" evidence="14">
        <dbReference type="Rhea" id="RHEA:14358"/>
    </physiologicalReaction>
</comment>
<protein>
    <recommendedName>
        <fullName evidence="4">Riboflavin kinase</fullName>
        <ecNumber evidence="3">2.7.1.26</ecNumber>
    </recommendedName>
    <alternativeName>
        <fullName evidence="16">ATP:riboflavin 5'-phosphotransferase</fullName>
    </alternativeName>
    <alternativeName>
        <fullName evidence="13">Flavokinase</fullName>
    </alternativeName>
</protein>
<accession>A0A7E5W5V1</accession>
<comment type="function">
    <text evidence="15">Catalyzes the phosphorylation of riboflavin (vitamin B2) to form flavin-mononucleotide (FMN), hence rate-limiting enzyme in the synthesis of FAD. Essential for TNF-induced reactive oxygen species (ROS) production. Through its interaction with both TNFRSF1A and CYBA, physically and functionally couples TNFRSF1A to NADPH oxidase. TNF-activation of RFK may enhance the incorporation of FAD in NADPH oxidase, a critical step for the assembly and activation of NADPH oxidase.</text>
</comment>
<feature type="domain" description="Riboflavin kinase" evidence="17">
    <location>
        <begin position="24"/>
        <end position="152"/>
    </location>
</feature>
<dbReference type="InterPro" id="IPR023465">
    <property type="entry name" value="Riboflavin_kinase_dom_sf"/>
</dbReference>
<evidence type="ECO:0000256" key="8">
    <source>
        <dbReference type="ARBA" id="ARBA00022723"/>
    </source>
</evidence>
<evidence type="ECO:0000259" key="17">
    <source>
        <dbReference type="SMART" id="SM00904"/>
    </source>
</evidence>
<evidence type="ECO:0000256" key="14">
    <source>
        <dbReference type="ARBA" id="ARBA00050912"/>
    </source>
</evidence>
<dbReference type="SMART" id="SM00904">
    <property type="entry name" value="Flavokinase"/>
    <property type="match status" value="1"/>
</dbReference>
<keyword evidence="18" id="KW-1185">Reference proteome</keyword>
<dbReference type="CTD" id="55312"/>
<dbReference type="RefSeq" id="XP_026735601.1">
    <property type="nucleotide sequence ID" value="XM_026879800.1"/>
</dbReference>
<dbReference type="FunFam" id="2.40.30.30:FF:000002">
    <property type="entry name" value="Riboflavin kinase, putative"/>
    <property type="match status" value="1"/>
</dbReference>
<sequence>MVILSSKFLSTLFPTIRRNMSQKHLPLFLEGEVVKGFGRGSKDLGCPTANYPLEVVQSLPKDLEPGVYYGWAQLDSGTVYKMVANIGWCPFYQNQQMSVETHVIHKFDTDFYGSLLKVSLVGYLRGEKNFGSLDDLIQAIKNDIINAKNMLESPEAQIVKENSFFTKSKHI</sequence>
<proteinExistence type="predicted"/>
<keyword evidence="7" id="KW-0808">Transferase</keyword>
<organism evidence="18 19">
    <name type="scientific">Trichoplusia ni</name>
    <name type="common">Cabbage looper</name>
    <dbReference type="NCBI Taxonomy" id="7111"/>
    <lineage>
        <taxon>Eukaryota</taxon>
        <taxon>Metazoa</taxon>
        <taxon>Ecdysozoa</taxon>
        <taxon>Arthropoda</taxon>
        <taxon>Hexapoda</taxon>
        <taxon>Insecta</taxon>
        <taxon>Pterygota</taxon>
        <taxon>Neoptera</taxon>
        <taxon>Endopterygota</taxon>
        <taxon>Lepidoptera</taxon>
        <taxon>Glossata</taxon>
        <taxon>Ditrysia</taxon>
        <taxon>Noctuoidea</taxon>
        <taxon>Noctuidae</taxon>
        <taxon>Plusiinae</taxon>
        <taxon>Trichoplusia</taxon>
    </lineage>
</organism>
<dbReference type="UniPathway" id="UPA00276">
    <property type="reaction ID" value="UER00406"/>
</dbReference>
<dbReference type="KEGG" id="tnl:113499353"/>
<dbReference type="GO" id="GO:0005739">
    <property type="term" value="C:mitochondrion"/>
    <property type="evidence" value="ECO:0007669"/>
    <property type="project" value="TreeGrafter"/>
</dbReference>
<dbReference type="Pfam" id="PF01687">
    <property type="entry name" value="Flavokinase"/>
    <property type="match status" value="1"/>
</dbReference>
<dbReference type="PANTHER" id="PTHR22749:SF6">
    <property type="entry name" value="RIBOFLAVIN KINASE"/>
    <property type="match status" value="1"/>
</dbReference>
<evidence type="ECO:0000256" key="5">
    <source>
        <dbReference type="ARBA" id="ARBA00022630"/>
    </source>
</evidence>
<keyword evidence="9" id="KW-0547">Nucleotide-binding</keyword>